<feature type="compositionally biased region" description="Polar residues" evidence="1">
    <location>
        <begin position="11"/>
        <end position="27"/>
    </location>
</feature>
<dbReference type="AlphaFoldDB" id="A0A510USW8"/>
<keyword evidence="3" id="KW-1185">Reference proteome</keyword>
<gene>
    <name evidence="2" type="ORF">CPE01_14120</name>
</gene>
<evidence type="ECO:0000256" key="1">
    <source>
        <dbReference type="SAM" id="MobiDB-lite"/>
    </source>
</evidence>
<sequence length="109" mass="11163">MRTPDPGAPESSPSVEGPTSATYSSAQRRAGAGMQATSTALSLLTGLPCARSAQGTGLVPGRQAAWRAEGGRLFRSGSGDLRASEWLIWGAAPCRHGQDPDLAENGAAR</sequence>
<organism evidence="2 3">
    <name type="scientific">Cellulomonas persica</name>
    <dbReference type="NCBI Taxonomy" id="76861"/>
    <lineage>
        <taxon>Bacteria</taxon>
        <taxon>Bacillati</taxon>
        <taxon>Actinomycetota</taxon>
        <taxon>Actinomycetes</taxon>
        <taxon>Micrococcales</taxon>
        <taxon>Cellulomonadaceae</taxon>
        <taxon>Cellulomonas</taxon>
    </lineage>
</organism>
<proteinExistence type="predicted"/>
<accession>A0A510USW8</accession>
<reference evidence="2 3" key="1">
    <citation type="submission" date="2019-07" db="EMBL/GenBank/DDBJ databases">
        <title>Whole genome shotgun sequence of Cellulomonas persica NBRC 101101.</title>
        <authorList>
            <person name="Hosoyama A."/>
            <person name="Uohara A."/>
            <person name="Ohji S."/>
            <person name="Ichikawa N."/>
        </authorList>
    </citation>
    <scope>NUCLEOTIDE SEQUENCE [LARGE SCALE GENOMIC DNA]</scope>
    <source>
        <strain evidence="2 3">NBRC 101101</strain>
    </source>
</reference>
<name>A0A510USW8_9CELL</name>
<evidence type="ECO:0000313" key="3">
    <source>
        <dbReference type="Proteomes" id="UP000321386"/>
    </source>
</evidence>
<evidence type="ECO:0000313" key="2">
    <source>
        <dbReference type="EMBL" id="GEK17679.1"/>
    </source>
</evidence>
<dbReference type="Proteomes" id="UP000321386">
    <property type="component" value="Unassembled WGS sequence"/>
</dbReference>
<comment type="caution">
    <text evidence="2">The sequence shown here is derived from an EMBL/GenBank/DDBJ whole genome shotgun (WGS) entry which is preliminary data.</text>
</comment>
<protein>
    <submittedName>
        <fullName evidence="2">Uncharacterized protein</fullName>
    </submittedName>
</protein>
<dbReference type="EMBL" id="BJUA01000005">
    <property type="protein sequence ID" value="GEK17679.1"/>
    <property type="molecule type" value="Genomic_DNA"/>
</dbReference>
<feature type="region of interest" description="Disordered" evidence="1">
    <location>
        <begin position="1"/>
        <end position="36"/>
    </location>
</feature>